<dbReference type="Proteomes" id="UP001327027">
    <property type="component" value="Unassembled WGS sequence"/>
</dbReference>
<evidence type="ECO:0000259" key="8">
    <source>
        <dbReference type="Pfam" id="PF04116"/>
    </source>
</evidence>
<name>A0ABU6A0B4_9FLAO</name>
<feature type="transmembrane region" description="Helical" evidence="7">
    <location>
        <begin position="364"/>
        <end position="383"/>
    </location>
</feature>
<keyword evidence="6 7" id="KW-0472">Membrane</keyword>
<keyword evidence="4" id="KW-0560">Oxidoreductase</keyword>
<evidence type="ECO:0000256" key="2">
    <source>
        <dbReference type="ARBA" id="ARBA00022692"/>
    </source>
</evidence>
<evidence type="ECO:0000313" key="9">
    <source>
        <dbReference type="EMBL" id="MEB3347523.1"/>
    </source>
</evidence>
<dbReference type="InterPro" id="IPR051689">
    <property type="entry name" value="Sterol_desaturase/TMEM195"/>
</dbReference>
<feature type="transmembrane region" description="Helical" evidence="7">
    <location>
        <begin position="6"/>
        <end position="25"/>
    </location>
</feature>
<feature type="transmembrane region" description="Helical" evidence="7">
    <location>
        <begin position="389"/>
        <end position="408"/>
    </location>
</feature>
<evidence type="ECO:0000256" key="1">
    <source>
        <dbReference type="ARBA" id="ARBA00004127"/>
    </source>
</evidence>
<dbReference type="InterPro" id="IPR006694">
    <property type="entry name" value="Fatty_acid_hydroxylase"/>
</dbReference>
<evidence type="ECO:0000256" key="4">
    <source>
        <dbReference type="ARBA" id="ARBA00023002"/>
    </source>
</evidence>
<comment type="caution">
    <text evidence="9">The sequence shown here is derived from an EMBL/GenBank/DDBJ whole genome shotgun (WGS) entry which is preliminary data.</text>
</comment>
<sequence>METYATALSYAIPGFILLILIEYLVSRWKGIPVNEAMDTISSLSSGITDTLRSLTGLAVIIISYDWMVDHIAMIEIKSSGWLYILTFIGLDFAGYWSHRFNHTINLFWNRHIIHHSSEEFNLACALRQSISAIVSIYFFLYIPLALLGIPAKVVALVAPIHLFAQFWYHTRLVNKMGILEHIIVTPSHHRVHHAINDEYLDKNYSQIFIFWDKWFGTFQEELPNKPPVYGVKKPVNTWNPFYINFMHAWGILKDAWRTKKWWDKVRIWYMPTGWRPDDVKEKYPIAIITDPYNRTKYKTESSLLLKLWSWFQLTVTLALLYYMLVSFGDLKFSQIIYYAIFLGITIFAYTSLMDRHIISIYAEILKIGFGVFLVIENNGWFGMDSIFNGATYLVLAYMIISLLFSFYFQLIERKYIESSSQKLA</sequence>
<evidence type="ECO:0000256" key="6">
    <source>
        <dbReference type="ARBA" id="ARBA00023136"/>
    </source>
</evidence>
<protein>
    <submittedName>
        <fullName evidence="9">Sterol desaturase family protein</fullName>
    </submittedName>
</protein>
<evidence type="ECO:0000256" key="5">
    <source>
        <dbReference type="ARBA" id="ARBA00023098"/>
    </source>
</evidence>
<evidence type="ECO:0000313" key="10">
    <source>
        <dbReference type="Proteomes" id="UP001327027"/>
    </source>
</evidence>
<feature type="transmembrane region" description="Helical" evidence="7">
    <location>
        <begin position="146"/>
        <end position="168"/>
    </location>
</feature>
<evidence type="ECO:0000256" key="7">
    <source>
        <dbReference type="SAM" id="Phobius"/>
    </source>
</evidence>
<feature type="transmembrane region" description="Helical" evidence="7">
    <location>
        <begin position="80"/>
        <end position="98"/>
    </location>
</feature>
<feature type="transmembrane region" description="Helical" evidence="7">
    <location>
        <begin position="303"/>
        <end position="323"/>
    </location>
</feature>
<proteinExistence type="predicted"/>
<dbReference type="RefSeq" id="WP_324181548.1">
    <property type="nucleotide sequence ID" value="NZ_BAABAW010000014.1"/>
</dbReference>
<evidence type="ECO:0000256" key="3">
    <source>
        <dbReference type="ARBA" id="ARBA00022989"/>
    </source>
</evidence>
<feature type="transmembrane region" description="Helical" evidence="7">
    <location>
        <begin position="335"/>
        <end position="352"/>
    </location>
</feature>
<gene>
    <name evidence="9" type="ORF">U6A24_18755</name>
</gene>
<keyword evidence="5" id="KW-0443">Lipid metabolism</keyword>
<reference evidence="9 10" key="1">
    <citation type="journal article" date="2013" name="Int. J. Syst. Evol. Microbiol.">
        <title>Aquimarina gracilis sp. nov., isolated from the gut microflora of a mussel, Mytilus coruscus, and emended description of Aquimarina spongiae.</title>
        <authorList>
            <person name="Park S.C."/>
            <person name="Choe H.N."/>
            <person name="Baik K.S."/>
            <person name="Seong C.N."/>
        </authorList>
    </citation>
    <scope>NUCLEOTIDE SEQUENCE [LARGE SCALE GENOMIC DNA]</scope>
    <source>
        <strain evidence="9 10">PSC32</strain>
    </source>
</reference>
<feature type="domain" description="Fatty acid hydroxylase" evidence="8">
    <location>
        <begin position="84"/>
        <end position="217"/>
    </location>
</feature>
<dbReference type="EMBL" id="JAYKLX010000009">
    <property type="protein sequence ID" value="MEB3347523.1"/>
    <property type="molecule type" value="Genomic_DNA"/>
</dbReference>
<dbReference type="PANTHER" id="PTHR21624:SF1">
    <property type="entry name" value="ALKYLGLYCEROL MONOOXYGENASE"/>
    <property type="match status" value="1"/>
</dbReference>
<keyword evidence="3 7" id="KW-1133">Transmembrane helix</keyword>
<dbReference type="Pfam" id="PF04116">
    <property type="entry name" value="FA_hydroxylase"/>
    <property type="match status" value="1"/>
</dbReference>
<feature type="transmembrane region" description="Helical" evidence="7">
    <location>
        <begin position="46"/>
        <end position="68"/>
    </location>
</feature>
<keyword evidence="10" id="KW-1185">Reference proteome</keyword>
<accession>A0ABU6A0B4</accession>
<keyword evidence="2 7" id="KW-0812">Transmembrane</keyword>
<comment type="subcellular location">
    <subcellularLocation>
        <location evidence="1">Endomembrane system</location>
        <topology evidence="1">Multi-pass membrane protein</topology>
    </subcellularLocation>
</comment>
<organism evidence="9 10">
    <name type="scientific">Aquimarina gracilis</name>
    <dbReference type="NCBI Taxonomy" id="874422"/>
    <lineage>
        <taxon>Bacteria</taxon>
        <taxon>Pseudomonadati</taxon>
        <taxon>Bacteroidota</taxon>
        <taxon>Flavobacteriia</taxon>
        <taxon>Flavobacteriales</taxon>
        <taxon>Flavobacteriaceae</taxon>
        <taxon>Aquimarina</taxon>
    </lineage>
</organism>
<dbReference type="PANTHER" id="PTHR21624">
    <property type="entry name" value="STEROL DESATURASE-RELATED PROTEIN"/>
    <property type="match status" value="1"/>
</dbReference>